<dbReference type="PANTHER" id="PTHR47505:SF1">
    <property type="entry name" value="DNA UTILIZATION PROTEIN YHGH"/>
    <property type="match status" value="1"/>
</dbReference>
<sequence length="280" mass="29458">MGRAEEFSASLSRVFAPLIDLVYPPRCPLCGVAIAENGGLCGGCWAELVIPGEPACATCSRPFPSGMASATAQCAVCLHDPPRHAGIAAATLYNDASRRLILAFKHGRKIALAGQLGRLMAAKLPEAGEVPPLLVPVPLHRWRLWRRGFNQAALLAQELARHGKGELAVDALVRRKATPMLGGMRRKARQRALSGAIEVPRRRAALVNGRDVILVDDVLTSGATSSACIAALLKAGATSVTICCFARVLDESFQGRAAATSTDQGPENITPGIDMIPGAT</sequence>
<dbReference type="SUPFAM" id="SSF53271">
    <property type="entry name" value="PRTase-like"/>
    <property type="match status" value="1"/>
</dbReference>
<comment type="similarity">
    <text evidence="1">Belongs to the ComF/GntX family.</text>
</comment>
<evidence type="ECO:0000313" key="5">
    <source>
        <dbReference type="EMBL" id="MEE1878419.1"/>
    </source>
</evidence>
<dbReference type="InterPro" id="IPR000836">
    <property type="entry name" value="PRTase_dom"/>
</dbReference>
<organism evidence="5 6">
    <name type="scientific">Altererythrobacter litoralis</name>
    <dbReference type="NCBI Taxonomy" id="3113904"/>
    <lineage>
        <taxon>Bacteria</taxon>
        <taxon>Pseudomonadati</taxon>
        <taxon>Pseudomonadota</taxon>
        <taxon>Alphaproteobacteria</taxon>
        <taxon>Sphingomonadales</taxon>
        <taxon>Erythrobacteraceae</taxon>
        <taxon>Altererythrobacter</taxon>
    </lineage>
</organism>
<feature type="domain" description="Double zinc ribbon" evidence="4">
    <location>
        <begin position="18"/>
        <end position="77"/>
    </location>
</feature>
<dbReference type="InterPro" id="IPR044005">
    <property type="entry name" value="DZR_2"/>
</dbReference>
<dbReference type="Pfam" id="PF00156">
    <property type="entry name" value="Pribosyltran"/>
    <property type="match status" value="1"/>
</dbReference>
<dbReference type="Proteomes" id="UP001343492">
    <property type="component" value="Unassembled WGS sequence"/>
</dbReference>
<name>A0ABU7GH50_9SPHN</name>
<dbReference type="PANTHER" id="PTHR47505">
    <property type="entry name" value="DNA UTILIZATION PROTEIN YHGH"/>
    <property type="match status" value="1"/>
</dbReference>
<dbReference type="InterPro" id="IPR051910">
    <property type="entry name" value="ComF/GntX_DNA_util-trans"/>
</dbReference>
<dbReference type="Pfam" id="PF18912">
    <property type="entry name" value="DZR_2"/>
    <property type="match status" value="1"/>
</dbReference>
<dbReference type="CDD" id="cd06223">
    <property type="entry name" value="PRTases_typeI"/>
    <property type="match status" value="1"/>
</dbReference>
<protein>
    <submittedName>
        <fullName evidence="5">ComF family protein</fullName>
    </submittedName>
</protein>
<comment type="caution">
    <text evidence="5">The sequence shown here is derived from an EMBL/GenBank/DDBJ whole genome shotgun (WGS) entry which is preliminary data.</text>
</comment>
<evidence type="ECO:0000259" key="3">
    <source>
        <dbReference type="Pfam" id="PF00156"/>
    </source>
</evidence>
<feature type="domain" description="Phosphoribosyltransferase" evidence="3">
    <location>
        <begin position="147"/>
        <end position="251"/>
    </location>
</feature>
<evidence type="ECO:0000256" key="1">
    <source>
        <dbReference type="ARBA" id="ARBA00008007"/>
    </source>
</evidence>
<accession>A0ABU7GH50</accession>
<dbReference type="InterPro" id="IPR029057">
    <property type="entry name" value="PRTase-like"/>
</dbReference>
<dbReference type="Gene3D" id="3.40.50.2020">
    <property type="match status" value="1"/>
</dbReference>
<feature type="region of interest" description="Disordered" evidence="2">
    <location>
        <begin position="257"/>
        <end position="280"/>
    </location>
</feature>
<proteinExistence type="inferred from homology"/>
<keyword evidence="6" id="KW-1185">Reference proteome</keyword>
<evidence type="ECO:0000313" key="6">
    <source>
        <dbReference type="Proteomes" id="UP001343492"/>
    </source>
</evidence>
<evidence type="ECO:0000256" key="2">
    <source>
        <dbReference type="SAM" id="MobiDB-lite"/>
    </source>
</evidence>
<reference evidence="5 6" key="1">
    <citation type="submission" date="2024-01" db="EMBL/GenBank/DDBJ databases">
        <title>The genome sequence of Erythrobacteraceae sp. strain 1XM1-14.</title>
        <authorList>
            <person name="Liu Y."/>
        </authorList>
    </citation>
    <scope>NUCLEOTIDE SEQUENCE [LARGE SCALE GENOMIC DNA]</scope>
    <source>
        <strain evidence="5 6">1XM1-14</strain>
    </source>
</reference>
<gene>
    <name evidence="5" type="ORF">VRS74_12070</name>
</gene>
<dbReference type="EMBL" id="JAZDQV010000014">
    <property type="protein sequence ID" value="MEE1878419.1"/>
    <property type="molecule type" value="Genomic_DNA"/>
</dbReference>
<dbReference type="RefSeq" id="WP_354145482.1">
    <property type="nucleotide sequence ID" value="NZ_JAZDQV010000014.1"/>
</dbReference>
<evidence type="ECO:0000259" key="4">
    <source>
        <dbReference type="Pfam" id="PF18912"/>
    </source>
</evidence>